<dbReference type="EMBL" id="ML119648">
    <property type="protein sequence ID" value="RPA86922.1"/>
    <property type="molecule type" value="Genomic_DNA"/>
</dbReference>
<dbReference type="Proteomes" id="UP000275078">
    <property type="component" value="Unassembled WGS sequence"/>
</dbReference>
<accession>A0A3N4ILA8</accession>
<gene>
    <name evidence="1" type="ORF">BJ508DRAFT_122063</name>
</gene>
<keyword evidence="2" id="KW-1185">Reference proteome</keyword>
<sequence>MQDVPLEQRGTSDTLSDLATEIITVTKTLTDLLKSGGLPEPGLSDATKASLSSNKEIIEVRKALKEAANALRVVSYSDPYEHVQELVCGHTFQHWIPLLALG</sequence>
<organism evidence="1 2">
    <name type="scientific">Ascobolus immersus RN42</name>
    <dbReference type="NCBI Taxonomy" id="1160509"/>
    <lineage>
        <taxon>Eukaryota</taxon>
        <taxon>Fungi</taxon>
        <taxon>Dikarya</taxon>
        <taxon>Ascomycota</taxon>
        <taxon>Pezizomycotina</taxon>
        <taxon>Pezizomycetes</taxon>
        <taxon>Pezizales</taxon>
        <taxon>Ascobolaceae</taxon>
        <taxon>Ascobolus</taxon>
    </lineage>
</organism>
<dbReference type="AlphaFoldDB" id="A0A3N4ILA8"/>
<name>A0A3N4ILA8_ASCIM</name>
<reference evidence="1 2" key="1">
    <citation type="journal article" date="2018" name="Nat. Ecol. Evol.">
        <title>Pezizomycetes genomes reveal the molecular basis of ectomycorrhizal truffle lifestyle.</title>
        <authorList>
            <person name="Murat C."/>
            <person name="Payen T."/>
            <person name="Noel B."/>
            <person name="Kuo A."/>
            <person name="Morin E."/>
            <person name="Chen J."/>
            <person name="Kohler A."/>
            <person name="Krizsan K."/>
            <person name="Balestrini R."/>
            <person name="Da Silva C."/>
            <person name="Montanini B."/>
            <person name="Hainaut M."/>
            <person name="Levati E."/>
            <person name="Barry K.W."/>
            <person name="Belfiori B."/>
            <person name="Cichocki N."/>
            <person name="Clum A."/>
            <person name="Dockter R.B."/>
            <person name="Fauchery L."/>
            <person name="Guy J."/>
            <person name="Iotti M."/>
            <person name="Le Tacon F."/>
            <person name="Lindquist E.A."/>
            <person name="Lipzen A."/>
            <person name="Malagnac F."/>
            <person name="Mello A."/>
            <person name="Molinier V."/>
            <person name="Miyauchi S."/>
            <person name="Poulain J."/>
            <person name="Riccioni C."/>
            <person name="Rubini A."/>
            <person name="Sitrit Y."/>
            <person name="Splivallo R."/>
            <person name="Traeger S."/>
            <person name="Wang M."/>
            <person name="Zifcakova L."/>
            <person name="Wipf D."/>
            <person name="Zambonelli A."/>
            <person name="Paolocci F."/>
            <person name="Nowrousian M."/>
            <person name="Ottonello S."/>
            <person name="Baldrian P."/>
            <person name="Spatafora J.W."/>
            <person name="Henrissat B."/>
            <person name="Nagy L.G."/>
            <person name="Aury J.M."/>
            <person name="Wincker P."/>
            <person name="Grigoriev I.V."/>
            <person name="Bonfante P."/>
            <person name="Martin F.M."/>
        </authorList>
    </citation>
    <scope>NUCLEOTIDE SEQUENCE [LARGE SCALE GENOMIC DNA]</scope>
    <source>
        <strain evidence="1 2">RN42</strain>
    </source>
</reference>
<evidence type="ECO:0000313" key="1">
    <source>
        <dbReference type="EMBL" id="RPA86922.1"/>
    </source>
</evidence>
<protein>
    <submittedName>
        <fullName evidence="1">Uncharacterized protein</fullName>
    </submittedName>
</protein>
<proteinExistence type="predicted"/>
<evidence type="ECO:0000313" key="2">
    <source>
        <dbReference type="Proteomes" id="UP000275078"/>
    </source>
</evidence>